<organism evidence="4 5">
    <name type="scientific">Penicillium decumbens</name>
    <dbReference type="NCBI Taxonomy" id="69771"/>
    <lineage>
        <taxon>Eukaryota</taxon>
        <taxon>Fungi</taxon>
        <taxon>Dikarya</taxon>
        <taxon>Ascomycota</taxon>
        <taxon>Pezizomycotina</taxon>
        <taxon>Eurotiomycetes</taxon>
        <taxon>Eurotiomycetidae</taxon>
        <taxon>Eurotiales</taxon>
        <taxon>Aspergillaceae</taxon>
        <taxon>Penicillium</taxon>
    </lineage>
</organism>
<dbReference type="Pfam" id="PF22974">
    <property type="entry name" value="DUF7029"/>
    <property type="match status" value="1"/>
</dbReference>
<dbReference type="InterPro" id="IPR054293">
    <property type="entry name" value="DUF7029"/>
</dbReference>
<keyword evidence="1" id="KW-0732">Signal</keyword>
<evidence type="ECO:0000313" key="5">
    <source>
        <dbReference type="Proteomes" id="UP000191522"/>
    </source>
</evidence>
<evidence type="ECO:0000259" key="2">
    <source>
        <dbReference type="Pfam" id="PF22974"/>
    </source>
</evidence>
<dbReference type="STRING" id="69771.A0A1V6PI44"/>
<dbReference type="InterPro" id="IPR055647">
    <property type="entry name" value="DUF7223"/>
</dbReference>
<gene>
    <name evidence="4" type="ORF">PENDEC_c004G04429</name>
</gene>
<dbReference type="Pfam" id="PF23865">
    <property type="entry name" value="DUF7223"/>
    <property type="match status" value="1"/>
</dbReference>
<accession>A0A1V6PI44</accession>
<feature type="domain" description="DUF7029" evidence="2">
    <location>
        <begin position="111"/>
        <end position="204"/>
    </location>
</feature>
<feature type="signal peptide" evidence="1">
    <location>
        <begin position="1"/>
        <end position="30"/>
    </location>
</feature>
<keyword evidence="5" id="KW-1185">Reference proteome</keyword>
<dbReference type="OrthoDB" id="160645at2759"/>
<dbReference type="EMBL" id="MDYL01000004">
    <property type="protein sequence ID" value="OQD76644.1"/>
    <property type="molecule type" value="Genomic_DNA"/>
</dbReference>
<comment type="caution">
    <text evidence="4">The sequence shown here is derived from an EMBL/GenBank/DDBJ whole genome shotgun (WGS) entry which is preliminary data.</text>
</comment>
<feature type="domain" description="DUF7223" evidence="3">
    <location>
        <begin position="417"/>
        <end position="624"/>
    </location>
</feature>
<feature type="chain" id="PRO_5012212614" evidence="1">
    <location>
        <begin position="31"/>
        <end position="884"/>
    </location>
</feature>
<dbReference type="OMA" id="YHADINF"/>
<sequence length="884" mass="96694">MCISSSISSIKAMGFKLYAAWLALAASTFAQNPDLSASVSAVNLHLATKGLLQIPPSFSGDGITMYPAHRPGHDPEDLDHLKPHNSKELYYSQEGHRPALHGAKHSSLEAEFIYPTVVLDHSSHLRNIKCGNHDLNICFTPEAFLVAHAEWIYQDFILSTYHVGCGDESGGKRSFFHAKHPLFDVTSGCVRVATVPIAEEEALDKGKITWGTYTEEKNRKRTPTKGHVRVLRNTTPRSPPSKIYMNGTTIFGTDKNDVDVDLNRNATAVKGFFADPHIDTSDMDGHVDPALEPEFISENGTIARRHISTQHVYRRGFGDGFVQFFKGLWNGIVSFFGSVGDFFKTFVKTVAQVGSNVVEFGIIAAKLIAVPFGVPFSHSYHHDFQIDKHLTAEVGNRPPKIFGNTDGFNLASSGKIWSVQCAKCGIHADFSVDGELAFSIKDGITEGKVSLTNKDPFTIDAQFGITVEGQVDKGYTKKYSKKLKKEVVAIPLSPLAIPGILTLGPQASLSVALDFVLNGKANLLVGGSFSVSPGVAALSLVHKEENKLEGLESKFTPVFKAEGSLTATVELGLPFAIEVGLVVLGGKFKKTVGLVDKPSIYASATHSVNEGHKCDNGIELRAGVKNRFYVSAFDAWDYDIRTDTLYDRGIGCVTSNGFDASAVGPDISVFQEVPKELDGDVLSGDNKSNLTDIAQSLKNPDTKAGFRVIMDEDKTSILVSGNDGYVYLVKTDENYDVSAPWGTIDQKSDTVNLDVFGRIMSNFLISYYLADVKVHEVDKVPSHRKAASLSVIKSQQKDYGNYGLVLTVDPKTNGGKTNLVLWYPTFCPTPQGLRMYATQLVQDKDGYLRNVTPQRAKLVDDSWKYIGINRRSCHTVRLTSQLVK</sequence>
<proteinExistence type="predicted"/>
<reference evidence="5" key="1">
    <citation type="journal article" date="2017" name="Nat. Microbiol.">
        <title>Global analysis of biosynthetic gene clusters reveals vast potential of secondary metabolite production in Penicillium species.</title>
        <authorList>
            <person name="Nielsen J.C."/>
            <person name="Grijseels S."/>
            <person name="Prigent S."/>
            <person name="Ji B."/>
            <person name="Dainat J."/>
            <person name="Nielsen K.F."/>
            <person name="Frisvad J.C."/>
            <person name="Workman M."/>
            <person name="Nielsen J."/>
        </authorList>
    </citation>
    <scope>NUCLEOTIDE SEQUENCE [LARGE SCALE GENOMIC DNA]</scope>
    <source>
        <strain evidence="5">IBT 11843</strain>
    </source>
</reference>
<protein>
    <submittedName>
        <fullName evidence="4">Uncharacterized protein</fullName>
    </submittedName>
</protein>
<dbReference type="Proteomes" id="UP000191522">
    <property type="component" value="Unassembled WGS sequence"/>
</dbReference>
<evidence type="ECO:0000313" key="4">
    <source>
        <dbReference type="EMBL" id="OQD76644.1"/>
    </source>
</evidence>
<evidence type="ECO:0000259" key="3">
    <source>
        <dbReference type="Pfam" id="PF23865"/>
    </source>
</evidence>
<name>A0A1V6PI44_PENDC</name>
<dbReference type="AlphaFoldDB" id="A0A1V6PI44"/>
<evidence type="ECO:0000256" key="1">
    <source>
        <dbReference type="SAM" id="SignalP"/>
    </source>
</evidence>